<evidence type="ECO:0000256" key="10">
    <source>
        <dbReference type="ARBA" id="ARBA00023049"/>
    </source>
</evidence>
<protein>
    <submittedName>
        <fullName evidence="14">Site-2 protease family protein</fullName>
    </submittedName>
</protein>
<dbReference type="InterPro" id="IPR008915">
    <property type="entry name" value="Peptidase_M50"/>
</dbReference>
<sequence length="356" mass="37969">MAEALAVQLLTQRCEGCGSELAPRLLTCPSCRKLVHGKRLTQLAADAQAASERGAPLEALALWREALELLPPGTAQHSQVTARVTALSQQADAHGLAVPLAEAERKRSGMPKVLASMGAVGLMLWKFKFVLALLLGKGKLLLLGLTKASTLFSMLFAVSVYWTMWGWSFALGLVACIYVHEMGHVASLRRLGMKADAPMFIPGLGAFVRLKQVPVDEREDARIGLAGPIWGTAAVVVVLVAAVLTGWKALGAIAHAATWLNLFNLVPVWQLDGSRGFRALARKQRWMAVAVLGATWFLTGENLLLLIGGVAAYRALLTPASEKGDLRTLVEYSALVVGLGALGWAAQHWTGATAAL</sequence>
<evidence type="ECO:0000256" key="4">
    <source>
        <dbReference type="ARBA" id="ARBA00022670"/>
    </source>
</evidence>
<dbReference type="RefSeq" id="WP_120603773.1">
    <property type="nucleotide sequence ID" value="NZ_RAWE01000059.1"/>
</dbReference>
<evidence type="ECO:0000256" key="9">
    <source>
        <dbReference type="ARBA" id="ARBA00022989"/>
    </source>
</evidence>
<feature type="transmembrane region" description="Helical" evidence="12">
    <location>
        <begin position="155"/>
        <end position="179"/>
    </location>
</feature>
<dbReference type="EMBL" id="RAWE01000059">
    <property type="protein sequence ID" value="RKH02094.1"/>
    <property type="molecule type" value="Genomic_DNA"/>
</dbReference>
<keyword evidence="6" id="KW-0479">Metal-binding</keyword>
<feature type="transmembrane region" description="Helical" evidence="12">
    <location>
        <begin position="113"/>
        <end position="135"/>
    </location>
</feature>
<dbReference type="PANTHER" id="PTHR39188:SF3">
    <property type="entry name" value="STAGE IV SPORULATION PROTEIN FB"/>
    <property type="match status" value="1"/>
</dbReference>
<comment type="cofactor">
    <cofactor evidence="1">
        <name>Zn(2+)</name>
        <dbReference type="ChEBI" id="CHEBI:29105"/>
    </cofactor>
</comment>
<keyword evidence="4 14" id="KW-0645">Protease</keyword>
<evidence type="ECO:0000256" key="5">
    <source>
        <dbReference type="ARBA" id="ARBA00022692"/>
    </source>
</evidence>
<dbReference type="Proteomes" id="UP000268313">
    <property type="component" value="Unassembled WGS sequence"/>
</dbReference>
<keyword evidence="10" id="KW-0482">Metalloprotease</keyword>
<dbReference type="OrthoDB" id="9781963at2"/>
<accession>A0A3A8KJJ1</accession>
<dbReference type="GO" id="GO:0016020">
    <property type="term" value="C:membrane"/>
    <property type="evidence" value="ECO:0007669"/>
    <property type="project" value="UniProtKB-SubCell"/>
</dbReference>
<evidence type="ECO:0000256" key="1">
    <source>
        <dbReference type="ARBA" id="ARBA00001947"/>
    </source>
</evidence>
<reference evidence="15" key="1">
    <citation type="submission" date="2018-09" db="EMBL/GenBank/DDBJ databases">
        <authorList>
            <person name="Livingstone P.G."/>
            <person name="Whitworth D.E."/>
        </authorList>
    </citation>
    <scope>NUCLEOTIDE SEQUENCE [LARGE SCALE GENOMIC DNA]</scope>
    <source>
        <strain evidence="15">CA043D</strain>
    </source>
</reference>
<comment type="similarity">
    <text evidence="3">Belongs to the peptidase M50B family.</text>
</comment>
<comment type="caution">
    <text evidence="14">The sequence shown here is derived from an EMBL/GenBank/DDBJ whole genome shotgun (WGS) entry which is preliminary data.</text>
</comment>
<comment type="subcellular location">
    <subcellularLocation>
        <location evidence="2">Membrane</location>
        <topology evidence="2">Multi-pass membrane protein</topology>
    </subcellularLocation>
</comment>
<dbReference type="GO" id="GO:0008237">
    <property type="term" value="F:metallopeptidase activity"/>
    <property type="evidence" value="ECO:0007669"/>
    <property type="project" value="UniProtKB-KW"/>
</dbReference>
<dbReference type="CDD" id="cd06160">
    <property type="entry name" value="S2P-M50_like_2"/>
    <property type="match status" value="1"/>
</dbReference>
<evidence type="ECO:0000256" key="11">
    <source>
        <dbReference type="ARBA" id="ARBA00023136"/>
    </source>
</evidence>
<keyword evidence="7" id="KW-0378">Hydrolase</keyword>
<feature type="transmembrane region" description="Helical" evidence="12">
    <location>
        <begin position="250"/>
        <end position="269"/>
    </location>
</feature>
<evidence type="ECO:0000313" key="15">
    <source>
        <dbReference type="Proteomes" id="UP000268313"/>
    </source>
</evidence>
<evidence type="ECO:0000313" key="14">
    <source>
        <dbReference type="EMBL" id="RKH02094.1"/>
    </source>
</evidence>
<name>A0A3A8KJJ1_9BACT</name>
<feature type="transmembrane region" description="Helical" evidence="12">
    <location>
        <begin position="222"/>
        <end position="243"/>
    </location>
</feature>
<keyword evidence="9 12" id="KW-1133">Transmembrane helix</keyword>
<proteinExistence type="inferred from homology"/>
<organism evidence="14 15">
    <name type="scientific">Corallococcus carmarthensis</name>
    <dbReference type="NCBI Taxonomy" id="2316728"/>
    <lineage>
        <taxon>Bacteria</taxon>
        <taxon>Pseudomonadati</taxon>
        <taxon>Myxococcota</taxon>
        <taxon>Myxococcia</taxon>
        <taxon>Myxococcales</taxon>
        <taxon>Cystobacterineae</taxon>
        <taxon>Myxococcaceae</taxon>
        <taxon>Corallococcus</taxon>
    </lineage>
</organism>
<feature type="transmembrane region" description="Helical" evidence="12">
    <location>
        <begin position="329"/>
        <end position="346"/>
    </location>
</feature>
<dbReference type="PANTHER" id="PTHR39188">
    <property type="entry name" value="MEMBRANE-ASSOCIATED ZINC METALLOPROTEASE M50B"/>
    <property type="match status" value="1"/>
</dbReference>
<evidence type="ECO:0000256" key="12">
    <source>
        <dbReference type="SAM" id="Phobius"/>
    </source>
</evidence>
<feature type="transmembrane region" description="Helical" evidence="12">
    <location>
        <begin position="289"/>
        <end position="317"/>
    </location>
</feature>
<dbReference type="GO" id="GO:0006508">
    <property type="term" value="P:proteolysis"/>
    <property type="evidence" value="ECO:0007669"/>
    <property type="project" value="UniProtKB-KW"/>
</dbReference>
<evidence type="ECO:0000256" key="3">
    <source>
        <dbReference type="ARBA" id="ARBA00007931"/>
    </source>
</evidence>
<keyword evidence="15" id="KW-1185">Reference proteome</keyword>
<evidence type="ECO:0000256" key="6">
    <source>
        <dbReference type="ARBA" id="ARBA00022723"/>
    </source>
</evidence>
<dbReference type="GO" id="GO:0046872">
    <property type="term" value="F:metal ion binding"/>
    <property type="evidence" value="ECO:0007669"/>
    <property type="project" value="UniProtKB-KW"/>
</dbReference>
<gene>
    <name evidence="14" type="ORF">D7X32_17935</name>
</gene>
<keyword evidence="8" id="KW-0862">Zinc</keyword>
<evidence type="ECO:0000256" key="8">
    <source>
        <dbReference type="ARBA" id="ARBA00022833"/>
    </source>
</evidence>
<evidence type="ECO:0000256" key="2">
    <source>
        <dbReference type="ARBA" id="ARBA00004141"/>
    </source>
</evidence>
<keyword evidence="5 12" id="KW-0812">Transmembrane</keyword>
<feature type="domain" description="Peptidase M50" evidence="13">
    <location>
        <begin position="169"/>
        <end position="246"/>
    </location>
</feature>
<dbReference type="Pfam" id="PF02163">
    <property type="entry name" value="Peptidase_M50"/>
    <property type="match status" value="1"/>
</dbReference>
<dbReference type="AlphaFoldDB" id="A0A3A8KJJ1"/>
<evidence type="ECO:0000256" key="7">
    <source>
        <dbReference type="ARBA" id="ARBA00022801"/>
    </source>
</evidence>
<keyword evidence="11 12" id="KW-0472">Membrane</keyword>
<evidence type="ECO:0000259" key="13">
    <source>
        <dbReference type="Pfam" id="PF02163"/>
    </source>
</evidence>